<keyword evidence="5" id="KW-0862">Zinc</keyword>
<keyword evidence="6" id="KW-0539">Nucleus</keyword>
<keyword evidence="4 7" id="KW-0863">Zinc-finger</keyword>
<proteinExistence type="predicted"/>
<dbReference type="InParanoid" id="A0A5K4EJR8"/>
<reference evidence="10" key="1">
    <citation type="submission" date="2019-11" db="UniProtKB">
        <authorList>
            <consortium name="WormBaseParasite"/>
        </authorList>
    </citation>
    <scope>IDENTIFICATION</scope>
    <source>
        <strain evidence="10">Puerto Rican</strain>
    </source>
</reference>
<dbReference type="GO" id="GO:0008270">
    <property type="term" value="F:zinc ion binding"/>
    <property type="evidence" value="ECO:0007669"/>
    <property type="project" value="UniProtKB-KW"/>
</dbReference>
<dbReference type="AlphaFoldDB" id="A0A5K4EJR8"/>
<evidence type="ECO:0000256" key="8">
    <source>
        <dbReference type="SAM" id="MobiDB-lite"/>
    </source>
</evidence>
<dbReference type="WBParaSite" id="Smp_101310.2">
    <property type="protein sequence ID" value="Smp_101310.2"/>
    <property type="gene ID" value="Smp_101310"/>
</dbReference>
<dbReference type="PROSITE" id="PS50157">
    <property type="entry name" value="ZINC_FINGER_C2H2_2"/>
    <property type="match status" value="2"/>
</dbReference>
<feature type="domain" description="C2H2-type" evidence="9">
    <location>
        <begin position="266"/>
        <end position="294"/>
    </location>
</feature>
<feature type="compositionally biased region" description="Polar residues" evidence="8">
    <location>
        <begin position="430"/>
        <end position="441"/>
    </location>
</feature>
<dbReference type="Gene3D" id="3.30.160.60">
    <property type="entry name" value="Classic Zinc Finger"/>
    <property type="match status" value="2"/>
</dbReference>
<protein>
    <submittedName>
        <fullName evidence="10">Mizf protein, putative</fullName>
    </submittedName>
</protein>
<evidence type="ECO:0000259" key="9">
    <source>
        <dbReference type="PROSITE" id="PS50157"/>
    </source>
</evidence>
<evidence type="ECO:0000256" key="4">
    <source>
        <dbReference type="ARBA" id="ARBA00022771"/>
    </source>
</evidence>
<evidence type="ECO:0000256" key="2">
    <source>
        <dbReference type="ARBA" id="ARBA00022723"/>
    </source>
</evidence>
<dbReference type="SUPFAM" id="SSF57667">
    <property type="entry name" value="beta-beta-alpha zinc fingers"/>
    <property type="match status" value="2"/>
</dbReference>
<feature type="region of interest" description="Disordered" evidence="8">
    <location>
        <begin position="412"/>
        <end position="441"/>
    </location>
</feature>
<organism evidence="10">
    <name type="scientific">Schistosoma mansoni</name>
    <name type="common">Blood fluke</name>
    <dbReference type="NCBI Taxonomy" id="6183"/>
    <lineage>
        <taxon>Eukaryota</taxon>
        <taxon>Metazoa</taxon>
        <taxon>Spiralia</taxon>
        <taxon>Lophotrochozoa</taxon>
        <taxon>Platyhelminthes</taxon>
        <taxon>Trematoda</taxon>
        <taxon>Digenea</taxon>
        <taxon>Strigeidida</taxon>
        <taxon>Schistosomatoidea</taxon>
        <taxon>Schistosomatidae</taxon>
        <taxon>Schistosoma</taxon>
    </lineage>
</organism>
<evidence type="ECO:0000313" key="10">
    <source>
        <dbReference type="WBParaSite" id="Smp_101310.2"/>
    </source>
</evidence>
<dbReference type="InterPro" id="IPR036236">
    <property type="entry name" value="Znf_C2H2_sf"/>
</dbReference>
<dbReference type="InterPro" id="IPR013087">
    <property type="entry name" value="Znf_C2H2_type"/>
</dbReference>
<sequence length="529" mass="60778">MPRGRKSLLSGMKLSYSCEWPNCCNTYNNENLLKYHQLQHFRELCEQPSQGSRLPVCGICNASLNITDIDGIERHSFFHSWVNQLKTIGKHVLEINDWPVCLSDSVSCNLIPELPTKFECGWEYCDFKTNDVSVFITHVSKHPEEYTDSRYPKNVRLKCLWENCTYIANRLKNLSCHLDTHTQTKRAACPTCGLLLVDFRKLEDHLKRQQIHLLNKSTNRDSIVYNLEFKENLHHSIKPVKCSRCRRVFSTQRLLMSHMKRHINTVKCPFCDMTVWSKSALERHILFRHSSEKPIKCPYCSFAFKLTYCLTRHLSSKHGIRELNENDRKSTDPVLLDTIQSDLVAEKRPHSTSIAPIHGPLAQAGALPHVQADILTPTDNDTTPCATVDVFVCPHKGCNFKTNKRNGYLVHIGRKHNPLPSNSSLESSSDRPYSTDNSPNTSQERLYMCHICSVVKRRGNELSKHLVRDHHLARPSGHVRFTYTISDDGHYRLQLTRLDTVRVAAQLLGETVVSKLLVETRNQQLPICE</sequence>
<evidence type="ECO:0000256" key="7">
    <source>
        <dbReference type="PROSITE-ProRule" id="PRU00042"/>
    </source>
</evidence>
<evidence type="ECO:0000256" key="5">
    <source>
        <dbReference type="ARBA" id="ARBA00022833"/>
    </source>
</evidence>
<name>A0A5K4EJR8_SCHMA</name>
<feature type="domain" description="C2H2-type" evidence="9">
    <location>
        <begin position="240"/>
        <end position="267"/>
    </location>
</feature>
<keyword evidence="3" id="KW-0677">Repeat</keyword>
<dbReference type="FunCoup" id="A0A5K4EJR8">
    <property type="interactions" value="1872"/>
</dbReference>
<evidence type="ECO:0000256" key="6">
    <source>
        <dbReference type="ARBA" id="ARBA00023242"/>
    </source>
</evidence>
<evidence type="ECO:0000256" key="3">
    <source>
        <dbReference type="ARBA" id="ARBA00022737"/>
    </source>
</evidence>
<comment type="subcellular location">
    <subcellularLocation>
        <location evidence="1">Nucleus</location>
    </subcellularLocation>
</comment>
<keyword evidence="2" id="KW-0479">Metal-binding</keyword>
<dbReference type="STRING" id="6183.A0A5K4EJR8"/>
<evidence type="ECO:0000256" key="1">
    <source>
        <dbReference type="ARBA" id="ARBA00004123"/>
    </source>
</evidence>
<feature type="compositionally biased region" description="Low complexity" evidence="8">
    <location>
        <begin position="418"/>
        <end position="427"/>
    </location>
</feature>
<accession>A0A5K4EJR8</accession>
<dbReference type="ExpressionAtlas" id="A0A5K4EJR8">
    <property type="expression patterns" value="baseline"/>
</dbReference>
<dbReference type="SMART" id="SM00355">
    <property type="entry name" value="ZnF_C2H2"/>
    <property type="match status" value="9"/>
</dbReference>
<dbReference type="GO" id="GO:0005634">
    <property type="term" value="C:nucleus"/>
    <property type="evidence" value="ECO:0007669"/>
    <property type="project" value="UniProtKB-SubCell"/>
</dbReference>
<dbReference type="PANTHER" id="PTHR24406">
    <property type="entry name" value="TRANSCRIPTIONAL REPRESSOR CTCFL-RELATED"/>
    <property type="match status" value="1"/>
</dbReference>
<dbReference type="InterPro" id="IPR050888">
    <property type="entry name" value="ZnF_C2H2-type_TF"/>
</dbReference>
<dbReference type="PROSITE" id="PS00028">
    <property type="entry name" value="ZINC_FINGER_C2H2_1"/>
    <property type="match status" value="4"/>
</dbReference>